<feature type="domain" description="Minor capsid protein P8 central region" evidence="1">
    <location>
        <begin position="270"/>
        <end position="382"/>
    </location>
</feature>
<name>A0A1Y1I8N5_KLENI</name>
<evidence type="ECO:0000259" key="1">
    <source>
        <dbReference type="Pfam" id="PF19065"/>
    </source>
</evidence>
<sequence>MDNLFDLLQLIEDTRIAHRALDDRFDDGMSRTTKDVESLTSAWCVLIQSCQTVVRSVDRRLDDVEEVVVALLDPPAGDVGTDPALPNGEDFEDDLRGLLDAQSANTLLRHRIESCNQGLIRRLSRLQACAALGWNSLARLCPWARRSTYDRAVLDITDLMVRLSASYGLQLRQNARLREGLCALSETLGGVLTALELAAVGEEDPTTRLTTQTAPAMAARDVRRTPADVLFASTNAPFEIPAPDARRAPPFVPAREPTLEEQHVFDVLRTEPIEIHFAFFCRDNIELLQRLLYARVFQKCGYRIDRQYDEHLVAAMMRVFEENCRYSPFDVAEQVSELNEILLAQLVPMVVTNIGSQVRYLRDMARLPVPLERGLATSTVGTNQSLPRQPGV</sequence>
<reference evidence="2 3" key="1">
    <citation type="journal article" date="2014" name="Nat. Commun.">
        <title>Klebsormidium flaccidum genome reveals primary factors for plant terrestrial adaptation.</title>
        <authorList>
            <person name="Hori K."/>
            <person name="Maruyama F."/>
            <person name="Fujisawa T."/>
            <person name="Togashi T."/>
            <person name="Yamamoto N."/>
            <person name="Seo M."/>
            <person name="Sato S."/>
            <person name="Yamada T."/>
            <person name="Mori H."/>
            <person name="Tajima N."/>
            <person name="Moriyama T."/>
            <person name="Ikeuchi M."/>
            <person name="Watanabe M."/>
            <person name="Wada H."/>
            <person name="Kobayashi K."/>
            <person name="Saito M."/>
            <person name="Masuda T."/>
            <person name="Sasaki-Sekimoto Y."/>
            <person name="Mashiguchi K."/>
            <person name="Awai K."/>
            <person name="Shimojima M."/>
            <person name="Masuda S."/>
            <person name="Iwai M."/>
            <person name="Nobusawa T."/>
            <person name="Narise T."/>
            <person name="Kondo S."/>
            <person name="Saito H."/>
            <person name="Sato R."/>
            <person name="Murakawa M."/>
            <person name="Ihara Y."/>
            <person name="Oshima-Yamada Y."/>
            <person name="Ohtaka K."/>
            <person name="Satoh M."/>
            <person name="Sonobe K."/>
            <person name="Ishii M."/>
            <person name="Ohtani R."/>
            <person name="Kanamori-Sato M."/>
            <person name="Honoki R."/>
            <person name="Miyazaki D."/>
            <person name="Mochizuki H."/>
            <person name="Umetsu J."/>
            <person name="Higashi K."/>
            <person name="Shibata D."/>
            <person name="Kamiya Y."/>
            <person name="Sato N."/>
            <person name="Nakamura Y."/>
            <person name="Tabata S."/>
            <person name="Ida S."/>
            <person name="Kurokawa K."/>
            <person name="Ohta H."/>
        </authorList>
    </citation>
    <scope>NUCLEOTIDE SEQUENCE [LARGE SCALE GENOMIC DNA]</scope>
    <source>
        <strain evidence="2 3">NIES-2285</strain>
    </source>
</reference>
<dbReference type="AlphaFoldDB" id="A0A1Y1I8N5"/>
<organism evidence="2 3">
    <name type="scientific">Klebsormidium nitens</name>
    <name type="common">Green alga</name>
    <name type="synonym">Ulothrix nitens</name>
    <dbReference type="NCBI Taxonomy" id="105231"/>
    <lineage>
        <taxon>Eukaryota</taxon>
        <taxon>Viridiplantae</taxon>
        <taxon>Streptophyta</taxon>
        <taxon>Klebsormidiophyceae</taxon>
        <taxon>Klebsormidiales</taxon>
        <taxon>Klebsormidiaceae</taxon>
        <taxon>Klebsormidium</taxon>
    </lineage>
</organism>
<keyword evidence="3" id="KW-1185">Reference proteome</keyword>
<dbReference type="Proteomes" id="UP000054558">
    <property type="component" value="Unassembled WGS sequence"/>
</dbReference>
<evidence type="ECO:0000313" key="3">
    <source>
        <dbReference type="Proteomes" id="UP000054558"/>
    </source>
</evidence>
<proteinExistence type="predicted"/>
<dbReference type="Pfam" id="PF19065">
    <property type="entry name" value="P8_CR"/>
    <property type="match status" value="1"/>
</dbReference>
<protein>
    <recommendedName>
        <fullName evidence="1">Minor capsid protein P8 central region domain-containing protein</fullName>
    </recommendedName>
</protein>
<evidence type="ECO:0000313" key="2">
    <source>
        <dbReference type="EMBL" id="GAQ85067.1"/>
    </source>
</evidence>
<gene>
    <name evidence="2" type="ORF">KFL_002190215</name>
</gene>
<dbReference type="EMBL" id="DF237168">
    <property type="protein sequence ID" value="GAQ85067.1"/>
    <property type="molecule type" value="Genomic_DNA"/>
</dbReference>
<dbReference type="InterPro" id="IPR043916">
    <property type="entry name" value="P8_CR"/>
</dbReference>
<accession>A0A1Y1I8N5</accession>